<accession>A0A4V2G2M9</accession>
<evidence type="ECO:0000256" key="1">
    <source>
        <dbReference type="ARBA" id="ARBA00023015"/>
    </source>
</evidence>
<feature type="domain" description="HTH arsR-type" evidence="4">
    <location>
        <begin position="7"/>
        <end position="101"/>
    </location>
</feature>
<dbReference type="OrthoDB" id="194599at2"/>
<keyword evidence="2" id="KW-0238">DNA-binding</keyword>
<dbReference type="Gene3D" id="1.10.10.10">
    <property type="entry name" value="Winged helix-like DNA-binding domain superfamily/Winged helix DNA-binding domain"/>
    <property type="match status" value="1"/>
</dbReference>
<dbReference type="AlphaFoldDB" id="A0A4V2G2M9"/>
<reference evidence="5 6" key="1">
    <citation type="submission" date="2019-02" db="EMBL/GenBank/DDBJ databases">
        <title>Sequencing the genomes of 1000 actinobacteria strains.</title>
        <authorList>
            <person name="Klenk H.-P."/>
        </authorList>
    </citation>
    <scope>NUCLEOTIDE SEQUENCE [LARGE SCALE GENOMIC DNA]</scope>
    <source>
        <strain evidence="5 6">DSM 44509</strain>
    </source>
</reference>
<evidence type="ECO:0000313" key="6">
    <source>
        <dbReference type="Proteomes" id="UP000292507"/>
    </source>
</evidence>
<dbReference type="SMART" id="SM00418">
    <property type="entry name" value="HTH_ARSR"/>
    <property type="match status" value="1"/>
</dbReference>
<dbReference type="Proteomes" id="UP000292507">
    <property type="component" value="Unassembled WGS sequence"/>
</dbReference>
<keyword evidence="3" id="KW-0804">Transcription</keyword>
<dbReference type="InterPro" id="IPR001845">
    <property type="entry name" value="HTH_ArsR_DNA-bd_dom"/>
</dbReference>
<evidence type="ECO:0000259" key="4">
    <source>
        <dbReference type="PROSITE" id="PS50987"/>
    </source>
</evidence>
<keyword evidence="1" id="KW-0805">Transcription regulation</keyword>
<keyword evidence="6" id="KW-1185">Reference proteome</keyword>
<dbReference type="Pfam" id="PF12840">
    <property type="entry name" value="HTH_20"/>
    <property type="match status" value="1"/>
</dbReference>
<dbReference type="InterPro" id="IPR036390">
    <property type="entry name" value="WH_DNA-bd_sf"/>
</dbReference>
<dbReference type="InterPro" id="IPR011991">
    <property type="entry name" value="ArsR-like_HTH"/>
</dbReference>
<dbReference type="GO" id="GO:0003677">
    <property type="term" value="F:DNA binding"/>
    <property type="evidence" value="ECO:0007669"/>
    <property type="project" value="UniProtKB-KW"/>
</dbReference>
<evidence type="ECO:0000256" key="3">
    <source>
        <dbReference type="ARBA" id="ARBA00023163"/>
    </source>
</evidence>
<sequence>MSIPSPLPDPLVELVAQRFRVLSEPARIKLLDALRAGPASVGELATRADLSQQNASKHLGVLHSAGLLERARTGNTAQYAIADPSVFTLCELVCDALRDRYSALQAVLPPPQAPASR</sequence>
<dbReference type="PRINTS" id="PR00778">
    <property type="entry name" value="HTHARSR"/>
</dbReference>
<dbReference type="PROSITE" id="PS50987">
    <property type="entry name" value="HTH_ARSR_2"/>
    <property type="match status" value="1"/>
</dbReference>
<dbReference type="CDD" id="cd00090">
    <property type="entry name" value="HTH_ARSR"/>
    <property type="match status" value="1"/>
</dbReference>
<dbReference type="PANTHER" id="PTHR43132">
    <property type="entry name" value="ARSENICAL RESISTANCE OPERON REPRESSOR ARSR-RELATED"/>
    <property type="match status" value="1"/>
</dbReference>
<organism evidence="5 6">
    <name type="scientific">Blastococcus saxobsidens</name>
    <dbReference type="NCBI Taxonomy" id="138336"/>
    <lineage>
        <taxon>Bacteria</taxon>
        <taxon>Bacillati</taxon>
        <taxon>Actinomycetota</taxon>
        <taxon>Actinomycetes</taxon>
        <taxon>Geodermatophilales</taxon>
        <taxon>Geodermatophilaceae</taxon>
        <taxon>Blastococcus</taxon>
    </lineage>
</organism>
<dbReference type="GO" id="GO:0003700">
    <property type="term" value="F:DNA-binding transcription factor activity"/>
    <property type="evidence" value="ECO:0007669"/>
    <property type="project" value="InterPro"/>
</dbReference>
<proteinExistence type="predicted"/>
<comment type="caution">
    <text evidence="5">The sequence shown here is derived from an EMBL/GenBank/DDBJ whole genome shotgun (WGS) entry which is preliminary data.</text>
</comment>
<gene>
    <name evidence="5" type="ORF">BKA19_3554</name>
</gene>
<evidence type="ECO:0000313" key="5">
    <source>
        <dbReference type="EMBL" id="RZU33816.1"/>
    </source>
</evidence>
<dbReference type="NCBIfam" id="NF033788">
    <property type="entry name" value="HTH_metalloreg"/>
    <property type="match status" value="1"/>
</dbReference>
<dbReference type="PANTHER" id="PTHR43132:SF9">
    <property type="entry name" value="ARSR FAMILY TRANSCRIPTIONAL REGULATORY PROTEIN"/>
    <property type="match status" value="1"/>
</dbReference>
<evidence type="ECO:0000256" key="2">
    <source>
        <dbReference type="ARBA" id="ARBA00023125"/>
    </source>
</evidence>
<dbReference type="RefSeq" id="WP_104529105.1">
    <property type="nucleotide sequence ID" value="NZ_POQT01000022.1"/>
</dbReference>
<dbReference type="SUPFAM" id="SSF46785">
    <property type="entry name" value="Winged helix' DNA-binding domain"/>
    <property type="match status" value="1"/>
</dbReference>
<name>A0A4V2G2M9_9ACTN</name>
<dbReference type="InterPro" id="IPR036388">
    <property type="entry name" value="WH-like_DNA-bd_sf"/>
</dbReference>
<dbReference type="InterPro" id="IPR051011">
    <property type="entry name" value="Metal_resp_trans_reg"/>
</dbReference>
<dbReference type="EMBL" id="SHKV01000001">
    <property type="protein sequence ID" value="RZU33816.1"/>
    <property type="molecule type" value="Genomic_DNA"/>
</dbReference>
<protein>
    <submittedName>
        <fullName evidence="5">ArsR family transcriptional regulator</fullName>
    </submittedName>
</protein>